<keyword evidence="6" id="KW-1185">Reference proteome</keyword>
<dbReference type="GO" id="GO:0009738">
    <property type="term" value="P:abscisic acid-activated signaling pathway"/>
    <property type="evidence" value="ECO:0007669"/>
    <property type="project" value="InterPro"/>
</dbReference>
<evidence type="ECO:0000259" key="4">
    <source>
        <dbReference type="Pfam" id="PF00407"/>
    </source>
</evidence>
<dbReference type="CDD" id="cd07816">
    <property type="entry name" value="Bet_v1-like"/>
    <property type="match status" value="1"/>
</dbReference>
<gene>
    <name evidence="5" type="ORF">Pyn_04630</name>
</gene>
<dbReference type="InterPro" id="IPR024949">
    <property type="entry name" value="Bet_v_I_allergen"/>
</dbReference>
<dbReference type="PANTHER" id="PTHR31213:SF174">
    <property type="entry name" value="MAJOR ALLERGEN PRU AR 1-LIKE"/>
    <property type="match status" value="1"/>
</dbReference>
<evidence type="ECO:0000256" key="1">
    <source>
        <dbReference type="ARBA" id="ARBA00009744"/>
    </source>
</evidence>
<name>A0A314ZSW3_PRUYE</name>
<dbReference type="Proteomes" id="UP000250321">
    <property type="component" value="Unassembled WGS sequence"/>
</dbReference>
<comment type="caution">
    <text evidence="5">The sequence shown here is derived from an EMBL/GenBank/DDBJ whole genome shotgun (WGS) entry which is preliminary data.</text>
</comment>
<evidence type="ECO:0000256" key="2">
    <source>
        <dbReference type="ARBA" id="ARBA00022821"/>
    </source>
</evidence>
<dbReference type="FunFam" id="3.30.530.20:FF:000007">
    <property type="entry name" value="Major pollen allergen Bet v 1-A"/>
    <property type="match status" value="1"/>
</dbReference>
<dbReference type="GO" id="GO:0005634">
    <property type="term" value="C:nucleus"/>
    <property type="evidence" value="ECO:0007669"/>
    <property type="project" value="TreeGrafter"/>
</dbReference>
<protein>
    <submittedName>
        <fullName evidence="5">Major allergen Pru ar 1-like</fullName>
    </submittedName>
</protein>
<dbReference type="GO" id="GO:0006952">
    <property type="term" value="P:defense response"/>
    <property type="evidence" value="ECO:0007669"/>
    <property type="project" value="UniProtKB-KW"/>
</dbReference>
<keyword evidence="3" id="KW-0568">Pathogenesis-related protein</keyword>
<dbReference type="PANTHER" id="PTHR31213">
    <property type="entry name" value="OS08G0374000 PROTEIN-RELATED"/>
    <property type="match status" value="1"/>
</dbReference>
<feature type="domain" description="Bet v I/Major latex protein" evidence="4">
    <location>
        <begin position="6"/>
        <end position="140"/>
    </location>
</feature>
<dbReference type="GO" id="GO:0038023">
    <property type="term" value="F:signaling receptor activity"/>
    <property type="evidence" value="ECO:0007669"/>
    <property type="project" value="InterPro"/>
</dbReference>
<dbReference type="EMBL" id="PJQY01000010">
    <property type="protein sequence ID" value="PQQ21463.1"/>
    <property type="molecule type" value="Genomic_DNA"/>
</dbReference>
<dbReference type="Pfam" id="PF00407">
    <property type="entry name" value="Bet_v_1"/>
    <property type="match status" value="1"/>
</dbReference>
<dbReference type="Gene3D" id="3.30.530.20">
    <property type="match status" value="1"/>
</dbReference>
<dbReference type="SUPFAM" id="SSF55961">
    <property type="entry name" value="Bet v1-like"/>
    <property type="match status" value="1"/>
</dbReference>
<dbReference type="AlphaFoldDB" id="A0A314ZSW3"/>
<dbReference type="GO" id="GO:0010427">
    <property type="term" value="F:abscisic acid binding"/>
    <property type="evidence" value="ECO:0007669"/>
    <property type="project" value="InterPro"/>
</dbReference>
<dbReference type="OrthoDB" id="1565598at2759"/>
<dbReference type="GO" id="GO:0004864">
    <property type="term" value="F:protein phosphatase inhibitor activity"/>
    <property type="evidence" value="ECO:0007669"/>
    <property type="project" value="InterPro"/>
</dbReference>
<dbReference type="GO" id="GO:0005737">
    <property type="term" value="C:cytoplasm"/>
    <property type="evidence" value="ECO:0007669"/>
    <property type="project" value="TreeGrafter"/>
</dbReference>
<dbReference type="PRINTS" id="PR00634">
    <property type="entry name" value="BETALLERGEN"/>
</dbReference>
<accession>A0A314ZSW3</accession>
<dbReference type="STRING" id="2094558.A0A314ZSW3"/>
<dbReference type="InterPro" id="IPR000916">
    <property type="entry name" value="Bet_v_I/MLP"/>
</dbReference>
<evidence type="ECO:0000256" key="3">
    <source>
        <dbReference type="ARBA" id="ARBA00023265"/>
    </source>
</evidence>
<dbReference type="InterPro" id="IPR023393">
    <property type="entry name" value="START-like_dom_sf"/>
</dbReference>
<evidence type="ECO:0000313" key="6">
    <source>
        <dbReference type="Proteomes" id="UP000250321"/>
    </source>
</evidence>
<sequence>MGFTKVSQKFVTQVTPERMFKALVLDAHNICPKLMFSSIKSIDFVEGEGEVGTIKQINFTEASPMRYVKHRIDALDKEALSCTYTFIECDAENSLLETLEYITYEVKFEGYGRGGCICNLTSTYKAKGDIHIKEEDIELGKDRAIGMYEVLEAYLMAHPRAYT</sequence>
<comment type="similarity">
    <text evidence="1">Belongs to the BetVI family.</text>
</comment>
<proteinExistence type="inferred from homology"/>
<keyword evidence="2" id="KW-0611">Plant defense</keyword>
<evidence type="ECO:0000313" key="5">
    <source>
        <dbReference type="EMBL" id="PQQ21463.1"/>
    </source>
</evidence>
<organism evidence="5 6">
    <name type="scientific">Prunus yedoensis var. nudiflora</name>
    <dbReference type="NCBI Taxonomy" id="2094558"/>
    <lineage>
        <taxon>Eukaryota</taxon>
        <taxon>Viridiplantae</taxon>
        <taxon>Streptophyta</taxon>
        <taxon>Embryophyta</taxon>
        <taxon>Tracheophyta</taxon>
        <taxon>Spermatophyta</taxon>
        <taxon>Magnoliopsida</taxon>
        <taxon>eudicotyledons</taxon>
        <taxon>Gunneridae</taxon>
        <taxon>Pentapetalae</taxon>
        <taxon>rosids</taxon>
        <taxon>fabids</taxon>
        <taxon>Rosales</taxon>
        <taxon>Rosaceae</taxon>
        <taxon>Amygdaloideae</taxon>
        <taxon>Amygdaleae</taxon>
        <taxon>Prunus</taxon>
    </lineage>
</organism>
<reference evidence="5 6" key="1">
    <citation type="submission" date="2018-02" db="EMBL/GenBank/DDBJ databases">
        <title>Draft genome of wild Prunus yedoensis var. nudiflora.</title>
        <authorList>
            <person name="Baek S."/>
            <person name="Kim J.-H."/>
            <person name="Choi K."/>
            <person name="Kim G.-B."/>
            <person name="Cho A."/>
            <person name="Jang H."/>
            <person name="Shin C.-H."/>
            <person name="Yu H.-J."/>
            <person name="Mun J.-H."/>
        </authorList>
    </citation>
    <scope>NUCLEOTIDE SEQUENCE [LARGE SCALE GENOMIC DNA]</scope>
    <source>
        <strain evidence="6">cv. Jeju island</strain>
        <tissue evidence="5">Leaf</tissue>
    </source>
</reference>
<dbReference type="InterPro" id="IPR050279">
    <property type="entry name" value="Plant_def-hormone_signal"/>
</dbReference>